<dbReference type="AlphaFoldDB" id="A0A521G2T8"/>
<sequence>MTLPRMTTEILPDIQKMGDSRGIAINKVGIKNFRLPVYVQDRLNKGQHTIADCSMYVNLPCDFKGTHMSRFAEILHAEEFAVTLHSVKDTLLKMTQLLDARDAYLELAFCYFIKKNAPVSGIASMMDYKVTLMGELVDGKYAIFIKAVVPITSLCPCSKEISQYGAHNQRSYVTVTVELKKFVWIEEIIRIIEDSGSCEVYGILKRPDEKYVTEKAYDNPKFVEDIVRDIAVRLNQDDRIVAYVVKSENVESIHNHSAIAVITRDKRQ</sequence>
<comment type="function">
    <text evidence="2">Converts GTP to 7,8-dihydroneopterin triphosphate.</text>
</comment>
<dbReference type="InterPro" id="IPR022838">
    <property type="entry name" value="GTP_cyclohydrolase_FolE2"/>
</dbReference>
<evidence type="ECO:0000256" key="1">
    <source>
        <dbReference type="ARBA" id="ARBA00022801"/>
    </source>
</evidence>
<dbReference type="EMBL" id="NQJD01000008">
    <property type="protein sequence ID" value="TAA75328.1"/>
    <property type="molecule type" value="Genomic_DNA"/>
</dbReference>
<dbReference type="GO" id="GO:0046654">
    <property type="term" value="P:tetrahydrofolate biosynthetic process"/>
    <property type="evidence" value="ECO:0007669"/>
    <property type="project" value="UniProtKB-UniRule"/>
</dbReference>
<comment type="caution">
    <text evidence="3">The sequence shown here is derived from an EMBL/GenBank/DDBJ whole genome shotgun (WGS) entry which is preliminary data.</text>
</comment>
<protein>
    <recommendedName>
        <fullName evidence="2">GTP cyclohydrolase FolE2</fullName>
        <ecNumber evidence="2">3.5.4.16</ecNumber>
    </recommendedName>
</protein>
<keyword evidence="4" id="KW-1185">Reference proteome</keyword>
<dbReference type="Gene3D" id="3.10.270.10">
    <property type="entry name" value="Urate Oxidase"/>
    <property type="match status" value="1"/>
</dbReference>
<dbReference type="NCBIfam" id="NF010200">
    <property type="entry name" value="PRK13674.1-1"/>
    <property type="match status" value="1"/>
</dbReference>
<accession>A0A521G2T8</accession>
<proteinExistence type="inferred from homology"/>
<feature type="site" description="May be catalytically important" evidence="2">
    <location>
        <position position="155"/>
    </location>
</feature>
<name>A0A521G2T8_9BACT</name>
<organism evidence="3 4">
    <name type="scientific">Candidatus Electronema aureum</name>
    <dbReference type="NCBI Taxonomy" id="2005002"/>
    <lineage>
        <taxon>Bacteria</taxon>
        <taxon>Pseudomonadati</taxon>
        <taxon>Thermodesulfobacteriota</taxon>
        <taxon>Desulfobulbia</taxon>
        <taxon>Desulfobulbales</taxon>
        <taxon>Desulfobulbaceae</taxon>
        <taxon>Candidatus Electronema</taxon>
    </lineage>
</organism>
<dbReference type="Pfam" id="PF02649">
    <property type="entry name" value="GCHY-1"/>
    <property type="match status" value="1"/>
</dbReference>
<reference evidence="3" key="1">
    <citation type="submission" date="2017-07" db="EMBL/GenBank/DDBJ databases">
        <title>The cable genome - Insights into the physiology and evolution of filamentous bacteria capable of sulfide oxidation via long distance electron transfer.</title>
        <authorList>
            <person name="Thorup C."/>
            <person name="Bjerg J.T."/>
            <person name="Schreiber L."/>
            <person name="Nielsen L.P."/>
            <person name="Kjeldsen K.U."/>
            <person name="Boesen T."/>
            <person name="Boggild A."/>
            <person name="Meysman F."/>
            <person name="Geelhoed J."/>
            <person name="Schramm A."/>
        </authorList>
    </citation>
    <scope>NUCLEOTIDE SEQUENCE [LARGE SCALE GENOMIC DNA]</scope>
    <source>
        <strain evidence="3">GS</strain>
    </source>
</reference>
<dbReference type="UniPathway" id="UPA00848">
    <property type="reaction ID" value="UER00151"/>
</dbReference>
<dbReference type="PANTHER" id="PTHR36445:SF1">
    <property type="entry name" value="GTP CYCLOHYDROLASE MPTA"/>
    <property type="match status" value="1"/>
</dbReference>
<comment type="pathway">
    <text evidence="2">Cofactor biosynthesis; 7,8-dihydroneopterin triphosphate biosynthesis; 7,8-dihydroneopterin triphosphate from GTP: step 1/1.</text>
</comment>
<dbReference type="InterPro" id="IPR003801">
    <property type="entry name" value="GTP_cyclohydrolase_FolE2/MptA"/>
</dbReference>
<dbReference type="HAMAP" id="MF_01527_B">
    <property type="entry name" value="GTP_cyclohydrol_B"/>
    <property type="match status" value="1"/>
</dbReference>
<dbReference type="Proteomes" id="UP000316238">
    <property type="component" value="Unassembled WGS sequence"/>
</dbReference>
<evidence type="ECO:0000313" key="3">
    <source>
        <dbReference type="EMBL" id="TAA75328.1"/>
    </source>
</evidence>
<evidence type="ECO:0000313" key="4">
    <source>
        <dbReference type="Proteomes" id="UP000316238"/>
    </source>
</evidence>
<comment type="catalytic activity">
    <reaction evidence="2">
        <text>GTP + H2O = 7,8-dihydroneopterin 3'-triphosphate + formate + H(+)</text>
        <dbReference type="Rhea" id="RHEA:17473"/>
        <dbReference type="ChEBI" id="CHEBI:15377"/>
        <dbReference type="ChEBI" id="CHEBI:15378"/>
        <dbReference type="ChEBI" id="CHEBI:15740"/>
        <dbReference type="ChEBI" id="CHEBI:37565"/>
        <dbReference type="ChEBI" id="CHEBI:58462"/>
        <dbReference type="EC" id="3.5.4.16"/>
    </reaction>
</comment>
<dbReference type="GO" id="GO:0003934">
    <property type="term" value="F:GTP cyclohydrolase I activity"/>
    <property type="evidence" value="ECO:0007669"/>
    <property type="project" value="UniProtKB-UniRule"/>
</dbReference>
<keyword evidence="1 2" id="KW-0378">Hydrolase</keyword>
<gene>
    <name evidence="2" type="primary">folE2</name>
    <name evidence="3" type="ORF">CDV28_10867</name>
</gene>
<comment type="similarity">
    <text evidence="2">Belongs to the GTP cyclohydrolase IV family.</text>
</comment>
<dbReference type="EC" id="3.5.4.16" evidence="2"/>
<evidence type="ECO:0000256" key="2">
    <source>
        <dbReference type="HAMAP-Rule" id="MF_01527"/>
    </source>
</evidence>
<dbReference type="PANTHER" id="PTHR36445">
    <property type="entry name" value="GTP CYCLOHYDROLASE MPTA"/>
    <property type="match status" value="1"/>
</dbReference>